<protein>
    <submittedName>
        <fullName evidence="3">Uncharacterized protein</fullName>
    </submittedName>
</protein>
<feature type="region of interest" description="Disordered" evidence="1">
    <location>
        <begin position="1"/>
        <end position="26"/>
    </location>
</feature>
<dbReference type="WBParaSite" id="SVE_1989700.1">
    <property type="protein sequence ID" value="SVE_1989700.1"/>
    <property type="gene ID" value="SVE_1989700"/>
</dbReference>
<dbReference type="Proteomes" id="UP000035680">
    <property type="component" value="Unassembled WGS sequence"/>
</dbReference>
<reference evidence="2" key="1">
    <citation type="submission" date="2014-07" db="EMBL/GenBank/DDBJ databases">
        <authorList>
            <person name="Martin A.A"/>
            <person name="De Silva N."/>
        </authorList>
    </citation>
    <scope>NUCLEOTIDE SEQUENCE</scope>
</reference>
<proteinExistence type="predicted"/>
<reference evidence="3" key="2">
    <citation type="submission" date="2015-08" db="UniProtKB">
        <authorList>
            <consortium name="WormBaseParasite"/>
        </authorList>
    </citation>
    <scope>IDENTIFICATION</scope>
</reference>
<feature type="compositionally biased region" description="Basic and acidic residues" evidence="1">
    <location>
        <begin position="1"/>
        <end position="16"/>
    </location>
</feature>
<name>A0A0K0G582_STRVS</name>
<keyword evidence="2" id="KW-1185">Reference proteome</keyword>
<dbReference type="AlphaFoldDB" id="A0A0K0G582"/>
<evidence type="ECO:0000313" key="2">
    <source>
        <dbReference type="Proteomes" id="UP000035680"/>
    </source>
</evidence>
<accession>A0A0K0G582</accession>
<organism evidence="2 3">
    <name type="scientific">Strongyloides venezuelensis</name>
    <name type="common">Threadworm</name>
    <dbReference type="NCBI Taxonomy" id="75913"/>
    <lineage>
        <taxon>Eukaryota</taxon>
        <taxon>Metazoa</taxon>
        <taxon>Ecdysozoa</taxon>
        <taxon>Nematoda</taxon>
        <taxon>Chromadorea</taxon>
        <taxon>Rhabditida</taxon>
        <taxon>Tylenchina</taxon>
        <taxon>Panagrolaimomorpha</taxon>
        <taxon>Strongyloidoidea</taxon>
        <taxon>Strongyloididae</taxon>
        <taxon>Strongyloides</taxon>
    </lineage>
</organism>
<sequence length="124" mass="14606">MIEKKSKKTETDDDKTQFGGETSQPIKFHLTNSTKQNLLNLNKDQKLITNSKTIVSYQNELEWTRNLNKRMELSIISEITTSVYYSVTLIWRIKEVGIPERKTSKSLKRKRADSIRSYWLDIHL</sequence>
<evidence type="ECO:0000256" key="1">
    <source>
        <dbReference type="SAM" id="MobiDB-lite"/>
    </source>
</evidence>
<evidence type="ECO:0000313" key="3">
    <source>
        <dbReference type="WBParaSite" id="SVE_1989700.1"/>
    </source>
</evidence>